<keyword evidence="1" id="KW-0812">Transmembrane</keyword>
<feature type="transmembrane region" description="Helical" evidence="1">
    <location>
        <begin position="20"/>
        <end position="41"/>
    </location>
</feature>
<evidence type="ECO:0000256" key="1">
    <source>
        <dbReference type="SAM" id="Phobius"/>
    </source>
</evidence>
<dbReference type="GeneID" id="92032995"/>
<name>A0ABR1LTY5_9PEZI</name>
<dbReference type="EMBL" id="JBBPEH010000005">
    <property type="protein sequence ID" value="KAK7538643.1"/>
    <property type="molecule type" value="Genomic_DNA"/>
</dbReference>
<keyword evidence="1" id="KW-0472">Membrane</keyword>
<feature type="transmembrane region" description="Helical" evidence="1">
    <location>
        <begin position="53"/>
        <end position="72"/>
    </location>
</feature>
<proteinExistence type="predicted"/>
<reference evidence="2 3" key="1">
    <citation type="submission" date="2024-04" db="EMBL/GenBank/DDBJ databases">
        <title>Phyllosticta paracitricarpa is synonymous to the EU quarantine fungus P. citricarpa based on phylogenomic analyses.</title>
        <authorList>
            <consortium name="Lawrence Berkeley National Laboratory"/>
            <person name="Van ingen-buijs V.A."/>
            <person name="Van westerhoven A.C."/>
            <person name="Haridas S."/>
            <person name="Skiadas P."/>
            <person name="Martin F."/>
            <person name="Groenewald J.Z."/>
            <person name="Crous P.W."/>
            <person name="Seidl M.F."/>
        </authorList>
    </citation>
    <scope>NUCLEOTIDE SEQUENCE [LARGE SCALE GENOMIC DNA]</scope>
    <source>
        <strain evidence="2 3">CPC 17464</strain>
    </source>
</reference>
<protein>
    <submittedName>
        <fullName evidence="2">Uncharacterized protein</fullName>
    </submittedName>
</protein>
<organism evidence="2 3">
    <name type="scientific">Phyllosticta citribraziliensis</name>
    <dbReference type="NCBI Taxonomy" id="989973"/>
    <lineage>
        <taxon>Eukaryota</taxon>
        <taxon>Fungi</taxon>
        <taxon>Dikarya</taxon>
        <taxon>Ascomycota</taxon>
        <taxon>Pezizomycotina</taxon>
        <taxon>Dothideomycetes</taxon>
        <taxon>Dothideomycetes incertae sedis</taxon>
        <taxon>Botryosphaeriales</taxon>
        <taxon>Phyllostictaceae</taxon>
        <taxon>Phyllosticta</taxon>
    </lineage>
</organism>
<comment type="caution">
    <text evidence="2">The sequence shown here is derived from an EMBL/GenBank/DDBJ whole genome shotgun (WGS) entry which is preliminary data.</text>
</comment>
<keyword evidence="1" id="KW-1133">Transmembrane helix</keyword>
<sequence>MNPSAAQKENGPPSPGHRCLSLLGCWYLVAMVICTAANSLSPSAAWKTTTTTTIARNCLLFAFNVLVLLASIHDCPPPTRNPSVNLQLRAAVLPRSQPSATSGGASTRPALHCSLSLS</sequence>
<keyword evidence="3" id="KW-1185">Reference proteome</keyword>
<accession>A0ABR1LTY5</accession>
<evidence type="ECO:0000313" key="2">
    <source>
        <dbReference type="EMBL" id="KAK7538643.1"/>
    </source>
</evidence>
<evidence type="ECO:0000313" key="3">
    <source>
        <dbReference type="Proteomes" id="UP001360953"/>
    </source>
</evidence>
<gene>
    <name evidence="2" type="ORF">J3D65DRAFT_622665</name>
</gene>
<dbReference type="RefSeq" id="XP_066656330.1">
    <property type="nucleotide sequence ID" value="XM_066800089.1"/>
</dbReference>
<dbReference type="Proteomes" id="UP001360953">
    <property type="component" value="Unassembled WGS sequence"/>
</dbReference>